<evidence type="ECO:0000313" key="1">
    <source>
        <dbReference type="EMBL" id="PNT57149.1"/>
    </source>
</evidence>
<sequence>MNMQIYKAITSSSSSHQFYSTPNYCLLCDVLHFLLLVVEKGGSKLGEGTAVLERISSVKLIITEYSQ</sequence>
<proteinExistence type="predicted"/>
<dbReference type="InParanoid" id="A0A2K2C549"/>
<organism evidence="1 2">
    <name type="scientific">Populus trichocarpa</name>
    <name type="common">Western balsam poplar</name>
    <name type="synonym">Populus balsamifera subsp. trichocarpa</name>
    <dbReference type="NCBI Taxonomy" id="3694"/>
    <lineage>
        <taxon>Eukaryota</taxon>
        <taxon>Viridiplantae</taxon>
        <taxon>Streptophyta</taxon>
        <taxon>Embryophyta</taxon>
        <taxon>Tracheophyta</taxon>
        <taxon>Spermatophyta</taxon>
        <taxon>Magnoliopsida</taxon>
        <taxon>eudicotyledons</taxon>
        <taxon>Gunneridae</taxon>
        <taxon>Pentapetalae</taxon>
        <taxon>rosids</taxon>
        <taxon>fabids</taxon>
        <taxon>Malpighiales</taxon>
        <taxon>Salicaceae</taxon>
        <taxon>Saliceae</taxon>
        <taxon>Populus</taxon>
    </lineage>
</organism>
<reference evidence="1 2" key="1">
    <citation type="journal article" date="2006" name="Science">
        <title>The genome of black cottonwood, Populus trichocarpa (Torr. &amp; Gray).</title>
        <authorList>
            <person name="Tuskan G.A."/>
            <person name="Difazio S."/>
            <person name="Jansson S."/>
            <person name="Bohlmann J."/>
            <person name="Grigoriev I."/>
            <person name="Hellsten U."/>
            <person name="Putnam N."/>
            <person name="Ralph S."/>
            <person name="Rombauts S."/>
            <person name="Salamov A."/>
            <person name="Schein J."/>
            <person name="Sterck L."/>
            <person name="Aerts A."/>
            <person name="Bhalerao R.R."/>
            <person name="Bhalerao R.P."/>
            <person name="Blaudez D."/>
            <person name="Boerjan W."/>
            <person name="Brun A."/>
            <person name="Brunner A."/>
            <person name="Busov V."/>
            <person name="Campbell M."/>
            <person name="Carlson J."/>
            <person name="Chalot M."/>
            <person name="Chapman J."/>
            <person name="Chen G.L."/>
            <person name="Cooper D."/>
            <person name="Coutinho P.M."/>
            <person name="Couturier J."/>
            <person name="Covert S."/>
            <person name="Cronk Q."/>
            <person name="Cunningham R."/>
            <person name="Davis J."/>
            <person name="Degroeve S."/>
            <person name="Dejardin A."/>
            <person name="Depamphilis C."/>
            <person name="Detter J."/>
            <person name="Dirks B."/>
            <person name="Dubchak I."/>
            <person name="Duplessis S."/>
            <person name="Ehlting J."/>
            <person name="Ellis B."/>
            <person name="Gendler K."/>
            <person name="Goodstein D."/>
            <person name="Gribskov M."/>
            <person name="Grimwood J."/>
            <person name="Groover A."/>
            <person name="Gunter L."/>
            <person name="Hamberger B."/>
            <person name="Heinze B."/>
            <person name="Helariutta Y."/>
            <person name="Henrissat B."/>
            <person name="Holligan D."/>
            <person name="Holt R."/>
            <person name="Huang W."/>
            <person name="Islam-Faridi N."/>
            <person name="Jones S."/>
            <person name="Jones-Rhoades M."/>
            <person name="Jorgensen R."/>
            <person name="Joshi C."/>
            <person name="Kangasjarvi J."/>
            <person name="Karlsson J."/>
            <person name="Kelleher C."/>
            <person name="Kirkpatrick R."/>
            <person name="Kirst M."/>
            <person name="Kohler A."/>
            <person name="Kalluri U."/>
            <person name="Larimer F."/>
            <person name="Leebens-Mack J."/>
            <person name="Leple J.C."/>
            <person name="Locascio P."/>
            <person name="Lou Y."/>
            <person name="Lucas S."/>
            <person name="Martin F."/>
            <person name="Montanini B."/>
            <person name="Napoli C."/>
            <person name="Nelson D.R."/>
            <person name="Nelson C."/>
            <person name="Nieminen K."/>
            <person name="Nilsson O."/>
            <person name="Pereda V."/>
            <person name="Peter G."/>
            <person name="Philippe R."/>
            <person name="Pilate G."/>
            <person name="Poliakov A."/>
            <person name="Razumovskaya J."/>
            <person name="Richardson P."/>
            <person name="Rinaldi C."/>
            <person name="Ritland K."/>
            <person name="Rouze P."/>
            <person name="Ryaboy D."/>
            <person name="Schmutz J."/>
            <person name="Schrader J."/>
            <person name="Segerman B."/>
            <person name="Shin H."/>
            <person name="Siddiqui A."/>
            <person name="Sterky F."/>
            <person name="Terry A."/>
            <person name="Tsai C.J."/>
            <person name="Uberbacher E."/>
            <person name="Unneberg P."/>
            <person name="Vahala J."/>
            <person name="Wall K."/>
            <person name="Wessler S."/>
            <person name="Yang G."/>
            <person name="Yin T."/>
            <person name="Douglas C."/>
            <person name="Marra M."/>
            <person name="Sandberg G."/>
            <person name="Van de Peer Y."/>
            <person name="Rokhsar D."/>
        </authorList>
    </citation>
    <scope>NUCLEOTIDE SEQUENCE [LARGE SCALE GENOMIC DNA]</scope>
    <source>
        <strain evidence="2">cv. Nisqually</strain>
    </source>
</reference>
<dbReference type="Proteomes" id="UP000006729">
    <property type="component" value="Chromosome 1"/>
</dbReference>
<dbReference type="AlphaFoldDB" id="A0A2K2C549"/>
<name>A0A2K2C549_POPTR</name>
<evidence type="ECO:0000313" key="2">
    <source>
        <dbReference type="Proteomes" id="UP000006729"/>
    </source>
</evidence>
<dbReference type="EMBL" id="CM009290">
    <property type="protein sequence ID" value="PNT57149.1"/>
    <property type="molecule type" value="Genomic_DNA"/>
</dbReference>
<protein>
    <submittedName>
        <fullName evidence="1">Uncharacterized protein</fullName>
    </submittedName>
</protein>
<keyword evidence="2" id="KW-1185">Reference proteome</keyword>
<accession>A0A2K2C549</accession>
<gene>
    <name evidence="1" type="ORF">POPTR_001G284500</name>
</gene>